<feature type="domain" description="EamA" evidence="7">
    <location>
        <begin position="181"/>
        <end position="313"/>
    </location>
</feature>
<dbReference type="InterPro" id="IPR050638">
    <property type="entry name" value="AA-Vitamin_Transporters"/>
</dbReference>
<dbReference type="Proteomes" id="UP000323454">
    <property type="component" value="Unassembled WGS sequence"/>
</dbReference>
<feature type="transmembrane region" description="Helical" evidence="6">
    <location>
        <begin position="208"/>
        <end position="230"/>
    </location>
</feature>
<sequence>MSNSHGPMSTTCWTHDAPSSRVAVMTSSTGRGWLPGFLALSAIWGASFLLIKIAVDAGVPPAWVALCRCLFGALTLWLVCAAQRASMPRDPRVWLHVAVVAVLLNSVPFTLLPLGETMVSSVVAGTWNAATPLSTLVFALLLLPGEHPNRARLVGLATGFLGVLVVLRVWDGAGGGLAGGAACFAATVCYGAGFAYTRRFLSGRGESATVLSTMQITCAAVQLALVVPALSGLPKWPGFGAAGALLLLGAAGTGFAYIMNFQVIRAAGPTVAATVTYVSPLWSTALGVLILAEPVGWPVVVGGVLILAGVVLSRGGVPAFGRAKRVDIA</sequence>
<evidence type="ECO:0000256" key="3">
    <source>
        <dbReference type="ARBA" id="ARBA00022692"/>
    </source>
</evidence>
<comment type="subcellular location">
    <subcellularLocation>
        <location evidence="1">Membrane</location>
        <topology evidence="1">Multi-pass membrane protein</topology>
    </subcellularLocation>
</comment>
<feature type="transmembrane region" description="Helical" evidence="6">
    <location>
        <begin position="33"/>
        <end position="55"/>
    </location>
</feature>
<feature type="transmembrane region" description="Helical" evidence="6">
    <location>
        <begin position="297"/>
        <end position="317"/>
    </location>
</feature>
<dbReference type="EMBL" id="VUOB01000011">
    <property type="protein sequence ID" value="KAA2264303.1"/>
    <property type="molecule type" value="Genomic_DNA"/>
</dbReference>
<feature type="domain" description="EamA" evidence="7">
    <location>
        <begin position="37"/>
        <end position="167"/>
    </location>
</feature>
<name>A0A5B2XLP0_9PSEU</name>
<protein>
    <submittedName>
        <fullName evidence="8">DMT family transporter</fullName>
    </submittedName>
</protein>
<feature type="transmembrane region" description="Helical" evidence="6">
    <location>
        <begin position="153"/>
        <end position="170"/>
    </location>
</feature>
<feature type="transmembrane region" description="Helical" evidence="6">
    <location>
        <begin position="61"/>
        <end position="81"/>
    </location>
</feature>
<dbReference type="SUPFAM" id="SSF103481">
    <property type="entry name" value="Multidrug resistance efflux transporter EmrE"/>
    <property type="match status" value="2"/>
</dbReference>
<proteinExistence type="inferred from homology"/>
<keyword evidence="4 6" id="KW-1133">Transmembrane helix</keyword>
<reference evidence="8 9" key="2">
    <citation type="submission" date="2019-09" db="EMBL/GenBank/DDBJ databases">
        <authorList>
            <person name="Jin C."/>
        </authorList>
    </citation>
    <scope>NUCLEOTIDE SEQUENCE [LARGE SCALE GENOMIC DNA]</scope>
    <source>
        <strain evidence="8 9">AN110305</strain>
    </source>
</reference>
<dbReference type="OrthoDB" id="5242975at2"/>
<keyword evidence="3 6" id="KW-0812">Transmembrane</keyword>
<reference evidence="8 9" key="1">
    <citation type="submission" date="2019-09" db="EMBL/GenBank/DDBJ databases">
        <title>Goodfellowia gen. nov., a new genus of the Pseudonocardineae related to Actinoalloteichus, containing Goodfellowia coeruleoviolacea gen. nov., comb. nov. gen. nov., comb. nov.</title>
        <authorList>
            <person name="Labeda D."/>
        </authorList>
    </citation>
    <scope>NUCLEOTIDE SEQUENCE [LARGE SCALE GENOMIC DNA]</scope>
    <source>
        <strain evidence="8 9">AN110305</strain>
    </source>
</reference>
<evidence type="ECO:0000256" key="2">
    <source>
        <dbReference type="ARBA" id="ARBA00007362"/>
    </source>
</evidence>
<feature type="transmembrane region" description="Helical" evidence="6">
    <location>
        <begin position="176"/>
        <end position="196"/>
    </location>
</feature>
<dbReference type="PANTHER" id="PTHR32322:SF2">
    <property type="entry name" value="EAMA DOMAIN-CONTAINING PROTEIN"/>
    <property type="match status" value="1"/>
</dbReference>
<dbReference type="PANTHER" id="PTHR32322">
    <property type="entry name" value="INNER MEMBRANE TRANSPORTER"/>
    <property type="match status" value="1"/>
</dbReference>
<dbReference type="AlphaFoldDB" id="A0A5B2XLP0"/>
<comment type="caution">
    <text evidence="8">The sequence shown here is derived from an EMBL/GenBank/DDBJ whole genome shotgun (WGS) entry which is preliminary data.</text>
</comment>
<evidence type="ECO:0000259" key="7">
    <source>
        <dbReference type="Pfam" id="PF00892"/>
    </source>
</evidence>
<dbReference type="InterPro" id="IPR000620">
    <property type="entry name" value="EamA_dom"/>
</dbReference>
<feature type="transmembrane region" description="Helical" evidence="6">
    <location>
        <begin position="93"/>
        <end position="112"/>
    </location>
</feature>
<dbReference type="GO" id="GO:0016020">
    <property type="term" value="C:membrane"/>
    <property type="evidence" value="ECO:0007669"/>
    <property type="project" value="UniProtKB-SubCell"/>
</dbReference>
<keyword evidence="5 6" id="KW-0472">Membrane</keyword>
<evidence type="ECO:0000256" key="4">
    <source>
        <dbReference type="ARBA" id="ARBA00022989"/>
    </source>
</evidence>
<feature type="transmembrane region" description="Helical" evidence="6">
    <location>
        <begin position="236"/>
        <end position="258"/>
    </location>
</feature>
<accession>A0A5B2XLP0</accession>
<dbReference type="InterPro" id="IPR037185">
    <property type="entry name" value="EmrE-like"/>
</dbReference>
<comment type="similarity">
    <text evidence="2">Belongs to the EamA transporter family.</text>
</comment>
<organism evidence="8 9">
    <name type="scientific">Solihabitans fulvus</name>
    <dbReference type="NCBI Taxonomy" id="1892852"/>
    <lineage>
        <taxon>Bacteria</taxon>
        <taxon>Bacillati</taxon>
        <taxon>Actinomycetota</taxon>
        <taxon>Actinomycetes</taxon>
        <taxon>Pseudonocardiales</taxon>
        <taxon>Pseudonocardiaceae</taxon>
        <taxon>Solihabitans</taxon>
    </lineage>
</organism>
<feature type="transmembrane region" description="Helical" evidence="6">
    <location>
        <begin position="270"/>
        <end position="291"/>
    </location>
</feature>
<dbReference type="Pfam" id="PF00892">
    <property type="entry name" value="EamA"/>
    <property type="match status" value="2"/>
</dbReference>
<feature type="transmembrane region" description="Helical" evidence="6">
    <location>
        <begin position="118"/>
        <end position="141"/>
    </location>
</feature>
<evidence type="ECO:0000313" key="8">
    <source>
        <dbReference type="EMBL" id="KAA2264303.1"/>
    </source>
</evidence>
<evidence type="ECO:0000256" key="6">
    <source>
        <dbReference type="SAM" id="Phobius"/>
    </source>
</evidence>
<evidence type="ECO:0000256" key="1">
    <source>
        <dbReference type="ARBA" id="ARBA00004141"/>
    </source>
</evidence>
<evidence type="ECO:0000256" key="5">
    <source>
        <dbReference type="ARBA" id="ARBA00023136"/>
    </source>
</evidence>
<evidence type="ECO:0000313" key="9">
    <source>
        <dbReference type="Proteomes" id="UP000323454"/>
    </source>
</evidence>
<keyword evidence="9" id="KW-1185">Reference proteome</keyword>
<gene>
    <name evidence="8" type="ORF">F0L68_07735</name>
</gene>